<evidence type="ECO:0008006" key="3">
    <source>
        <dbReference type="Google" id="ProtNLM"/>
    </source>
</evidence>
<organism evidence="1 2">
    <name type="scientific">Streptomyces kebangsaanensis</name>
    <dbReference type="NCBI Taxonomy" id="864058"/>
    <lineage>
        <taxon>Bacteria</taxon>
        <taxon>Bacillati</taxon>
        <taxon>Actinomycetota</taxon>
        <taxon>Actinomycetes</taxon>
        <taxon>Kitasatosporales</taxon>
        <taxon>Streptomycetaceae</taxon>
        <taxon>Streptomyces</taxon>
    </lineage>
</organism>
<name>A0ABW6L5N4_9ACTN</name>
<evidence type="ECO:0000313" key="1">
    <source>
        <dbReference type="EMBL" id="MFE9174012.1"/>
    </source>
</evidence>
<gene>
    <name evidence="1" type="ORF">ACFYNZ_31955</name>
</gene>
<evidence type="ECO:0000313" key="2">
    <source>
        <dbReference type="Proteomes" id="UP001601197"/>
    </source>
</evidence>
<accession>A0ABW6L5N4</accession>
<proteinExistence type="predicted"/>
<comment type="caution">
    <text evidence="1">The sequence shown here is derived from an EMBL/GenBank/DDBJ whole genome shotgun (WGS) entry which is preliminary data.</text>
</comment>
<dbReference type="EMBL" id="JBIAFJ010000044">
    <property type="protein sequence ID" value="MFE9174012.1"/>
    <property type="molecule type" value="Genomic_DNA"/>
</dbReference>
<dbReference type="RefSeq" id="WP_388353373.1">
    <property type="nucleotide sequence ID" value="NZ_JBIAFJ010000044.1"/>
</dbReference>
<keyword evidence="2" id="KW-1185">Reference proteome</keyword>
<sequence length="96" mass="10286">MPCRLQLVCLGGGGVLGYAPVEVGLRVVGRKLLVLWEAIRWAVVTGDWRPRPGRLCDWCPRRALCPAWGGIPPPCPLATVTGPAVEYGERPAAGAR</sequence>
<reference evidence="1 2" key="1">
    <citation type="submission" date="2024-10" db="EMBL/GenBank/DDBJ databases">
        <title>The Natural Products Discovery Center: Release of the First 8490 Sequenced Strains for Exploring Actinobacteria Biosynthetic Diversity.</title>
        <authorList>
            <person name="Kalkreuter E."/>
            <person name="Kautsar S.A."/>
            <person name="Yang D."/>
            <person name="Bader C.D."/>
            <person name="Teijaro C.N."/>
            <person name="Fluegel L."/>
            <person name="Davis C.M."/>
            <person name="Simpson J.R."/>
            <person name="Lauterbach L."/>
            <person name="Steele A.D."/>
            <person name="Gui C."/>
            <person name="Meng S."/>
            <person name="Li G."/>
            <person name="Viehrig K."/>
            <person name="Ye F."/>
            <person name="Su P."/>
            <person name="Kiefer A.F."/>
            <person name="Nichols A."/>
            <person name="Cepeda A.J."/>
            <person name="Yan W."/>
            <person name="Fan B."/>
            <person name="Jiang Y."/>
            <person name="Adhikari A."/>
            <person name="Zheng C.-J."/>
            <person name="Schuster L."/>
            <person name="Cowan T.M."/>
            <person name="Smanski M.J."/>
            <person name="Chevrette M.G."/>
            <person name="De Carvalho L.P.S."/>
            <person name="Shen B."/>
        </authorList>
    </citation>
    <scope>NUCLEOTIDE SEQUENCE [LARGE SCALE GENOMIC DNA]</scope>
    <source>
        <strain evidence="1 2">NPDC007147</strain>
    </source>
</reference>
<protein>
    <recommendedName>
        <fullName evidence="3">PD-(D/E)XK endonuclease-like domain-containing protein</fullName>
    </recommendedName>
</protein>
<dbReference type="Proteomes" id="UP001601197">
    <property type="component" value="Unassembled WGS sequence"/>
</dbReference>